<evidence type="ECO:0000256" key="6">
    <source>
        <dbReference type="ARBA" id="ARBA00022989"/>
    </source>
</evidence>
<comment type="subcellular location">
    <subcellularLocation>
        <location evidence="1">Membrane</location>
        <topology evidence="1">Multi-pass membrane protein</topology>
    </subcellularLocation>
</comment>
<evidence type="ECO:0000256" key="7">
    <source>
        <dbReference type="ARBA" id="ARBA00023053"/>
    </source>
</evidence>
<keyword evidence="11 13" id="KW-0739">Sodium transport</keyword>
<organism evidence="14 15">
    <name type="scientific">Pristionchus pacificus</name>
    <name type="common">Parasitic nematode worm</name>
    <dbReference type="NCBI Taxonomy" id="54126"/>
    <lineage>
        <taxon>Eukaryota</taxon>
        <taxon>Metazoa</taxon>
        <taxon>Ecdysozoa</taxon>
        <taxon>Nematoda</taxon>
        <taxon>Chromadorea</taxon>
        <taxon>Rhabditida</taxon>
        <taxon>Rhabditina</taxon>
        <taxon>Diplogasteromorpha</taxon>
        <taxon>Diplogasteroidea</taxon>
        <taxon>Neodiplogasteridae</taxon>
        <taxon>Pristionchus</taxon>
    </lineage>
</organism>
<evidence type="ECO:0000256" key="5">
    <source>
        <dbReference type="ARBA" id="ARBA00022692"/>
    </source>
</evidence>
<keyword evidence="12 13" id="KW-0407">Ion channel</keyword>
<protein>
    <submittedName>
        <fullName evidence="14">Ion channel</fullName>
    </submittedName>
</protein>
<evidence type="ECO:0000256" key="9">
    <source>
        <dbReference type="ARBA" id="ARBA00023136"/>
    </source>
</evidence>
<keyword evidence="15" id="KW-1185">Reference proteome</keyword>
<dbReference type="PANTHER" id="PTHR11690:SF282">
    <property type="entry name" value="DEGENERIN-LIKE PROTEIN ASIC-1"/>
    <property type="match status" value="1"/>
</dbReference>
<evidence type="ECO:0000256" key="1">
    <source>
        <dbReference type="ARBA" id="ARBA00004141"/>
    </source>
</evidence>
<gene>
    <name evidence="14" type="primary">WBGene00276950</name>
</gene>
<keyword evidence="3 13" id="KW-0813">Transport</keyword>
<evidence type="ECO:0000256" key="10">
    <source>
        <dbReference type="ARBA" id="ARBA00023180"/>
    </source>
</evidence>
<name>A0A2A6CAN6_PRIPA</name>
<dbReference type="PANTHER" id="PTHR11690">
    <property type="entry name" value="AMILORIDE-SENSITIVE SODIUM CHANNEL-RELATED"/>
    <property type="match status" value="1"/>
</dbReference>
<sequence>MNGLQTIDRLTYKYEELFRGCMFGSDRCDESNFTSTFDIKYGKCFSFNFNDSTLISVSKTGSYQGLKLLLYSNLSDYFEITDTSGMRVVIHHQNTHPFASIRGHDAPIGMITTFSIKSSIASRISYGPHKCSTLNPSNFAYHGRYTPEACQRICFQRHYRLECGCIDARFPKMEDSDVFCSIDNIYQRACLNNVSVRITEIETGACDCPRACIEAIFASTISKAPLRDSFITFDPTNKSSHKDYVMLSVYYSSLSVDSLVEFPSYTFSNLISDLGGTVGFWLSMSLIGLYELVIFLSKLFTASLIYFRSFYVNRNISRVINLKSTYSTDEINNTERTINPTRRDWNYRLGRYRSEIEKGLVDKRQRHFIDLARILGINPSRVHQVHSNKLFQ</sequence>
<dbReference type="EnsemblMetazoa" id="PPA38581.1">
    <property type="protein sequence ID" value="PPA38581.1"/>
    <property type="gene ID" value="WBGene00276950"/>
</dbReference>
<evidence type="ECO:0000313" key="14">
    <source>
        <dbReference type="EnsemblMetazoa" id="PPA38581.1"/>
    </source>
</evidence>
<evidence type="ECO:0000256" key="8">
    <source>
        <dbReference type="ARBA" id="ARBA00023065"/>
    </source>
</evidence>
<keyword evidence="4 13" id="KW-0894">Sodium channel</keyword>
<accession>A0A2A6CAN6</accession>
<evidence type="ECO:0000256" key="13">
    <source>
        <dbReference type="RuleBase" id="RU000679"/>
    </source>
</evidence>
<keyword evidence="7" id="KW-0915">Sodium</keyword>
<dbReference type="Proteomes" id="UP000005239">
    <property type="component" value="Unassembled WGS sequence"/>
</dbReference>
<evidence type="ECO:0000256" key="11">
    <source>
        <dbReference type="ARBA" id="ARBA00023201"/>
    </source>
</evidence>
<dbReference type="Gene3D" id="1.10.287.820">
    <property type="entry name" value="Acid-sensing ion channel domain"/>
    <property type="match status" value="1"/>
</dbReference>
<dbReference type="AlphaFoldDB" id="A0A2A6CAN6"/>
<evidence type="ECO:0000313" key="15">
    <source>
        <dbReference type="Proteomes" id="UP000005239"/>
    </source>
</evidence>
<proteinExistence type="inferred from homology"/>
<keyword evidence="6" id="KW-1133">Transmembrane helix</keyword>
<keyword evidence="9" id="KW-0472">Membrane</keyword>
<evidence type="ECO:0000256" key="4">
    <source>
        <dbReference type="ARBA" id="ARBA00022461"/>
    </source>
</evidence>
<reference evidence="15" key="1">
    <citation type="journal article" date="2008" name="Nat. Genet.">
        <title>The Pristionchus pacificus genome provides a unique perspective on nematode lifestyle and parasitism.</title>
        <authorList>
            <person name="Dieterich C."/>
            <person name="Clifton S.W."/>
            <person name="Schuster L.N."/>
            <person name="Chinwalla A."/>
            <person name="Delehaunty K."/>
            <person name="Dinkelacker I."/>
            <person name="Fulton L."/>
            <person name="Fulton R."/>
            <person name="Godfrey J."/>
            <person name="Minx P."/>
            <person name="Mitreva M."/>
            <person name="Roeseler W."/>
            <person name="Tian H."/>
            <person name="Witte H."/>
            <person name="Yang S.P."/>
            <person name="Wilson R.K."/>
            <person name="Sommer R.J."/>
        </authorList>
    </citation>
    <scope>NUCLEOTIDE SEQUENCE [LARGE SCALE GENOMIC DNA]</scope>
    <source>
        <strain evidence="15">PS312</strain>
    </source>
</reference>
<dbReference type="Gene3D" id="2.60.470.10">
    <property type="entry name" value="Acid-sensing ion channels like domains"/>
    <property type="match status" value="1"/>
</dbReference>
<evidence type="ECO:0000256" key="3">
    <source>
        <dbReference type="ARBA" id="ARBA00022448"/>
    </source>
</evidence>
<evidence type="ECO:0000256" key="12">
    <source>
        <dbReference type="ARBA" id="ARBA00023303"/>
    </source>
</evidence>
<dbReference type="PRINTS" id="PR01078">
    <property type="entry name" value="AMINACHANNEL"/>
</dbReference>
<keyword evidence="8 13" id="KW-0406">Ion transport</keyword>
<evidence type="ECO:0000256" key="2">
    <source>
        <dbReference type="ARBA" id="ARBA00007193"/>
    </source>
</evidence>
<dbReference type="GO" id="GO:0005886">
    <property type="term" value="C:plasma membrane"/>
    <property type="evidence" value="ECO:0000318"/>
    <property type="project" value="GO_Central"/>
</dbReference>
<accession>A0A8R1YYL9</accession>
<dbReference type="InterPro" id="IPR001873">
    <property type="entry name" value="ENaC"/>
</dbReference>
<keyword evidence="5 13" id="KW-0812">Transmembrane</keyword>
<reference evidence="14" key="2">
    <citation type="submission" date="2022-06" db="UniProtKB">
        <authorList>
            <consortium name="EnsemblMetazoa"/>
        </authorList>
    </citation>
    <scope>IDENTIFICATION</scope>
    <source>
        <strain evidence="14">PS312</strain>
    </source>
</reference>
<keyword evidence="10" id="KW-0325">Glycoprotein</keyword>
<dbReference type="GO" id="GO:0015280">
    <property type="term" value="F:ligand-gated sodium channel activity"/>
    <property type="evidence" value="ECO:0000318"/>
    <property type="project" value="GO_Central"/>
</dbReference>
<dbReference type="GO" id="GO:0035725">
    <property type="term" value="P:sodium ion transmembrane transport"/>
    <property type="evidence" value="ECO:0000318"/>
    <property type="project" value="GO_Central"/>
</dbReference>
<comment type="similarity">
    <text evidence="2 13">Belongs to the amiloride-sensitive sodium channel (TC 1.A.6) family.</text>
</comment>
<dbReference type="OrthoDB" id="5864349at2759"/>
<dbReference type="Pfam" id="PF00858">
    <property type="entry name" value="ASC"/>
    <property type="match status" value="1"/>
</dbReference>